<organism evidence="1 2">
    <name type="scientific">Eubacterium maltosivorans</name>
    <dbReference type="NCBI Taxonomy" id="2041044"/>
    <lineage>
        <taxon>Bacteria</taxon>
        <taxon>Bacillati</taxon>
        <taxon>Bacillota</taxon>
        <taxon>Clostridia</taxon>
        <taxon>Eubacteriales</taxon>
        <taxon>Eubacteriaceae</taxon>
        <taxon>Eubacterium</taxon>
    </lineage>
</organism>
<name>A0A4P9CC93_EUBML</name>
<protein>
    <submittedName>
        <fullName evidence="1">Uncharacterized protein</fullName>
    </submittedName>
</protein>
<proteinExistence type="predicted"/>
<dbReference type="RefSeq" id="WP_096918931.1">
    <property type="nucleotide sequence ID" value="NZ_CP029487.1"/>
</dbReference>
<evidence type="ECO:0000313" key="1">
    <source>
        <dbReference type="EMBL" id="QCT73299.1"/>
    </source>
</evidence>
<dbReference type="KEGG" id="emt:CPZ25_018920"/>
<reference evidence="1 2" key="1">
    <citation type="submission" date="2018-05" db="EMBL/GenBank/DDBJ databases">
        <title>Genome comparison of Eubacterium sp.</title>
        <authorList>
            <person name="Feng Y."/>
            <person name="Sanchez-Andrea I."/>
            <person name="Stams A.J.M."/>
            <person name="De Vos W.M."/>
        </authorList>
    </citation>
    <scope>NUCLEOTIDE SEQUENCE [LARGE SCALE GENOMIC DNA]</scope>
    <source>
        <strain evidence="1 2">YI</strain>
    </source>
</reference>
<accession>A0A4P9CC93</accession>
<dbReference type="AlphaFoldDB" id="A0A4P9CC93"/>
<dbReference type="EMBL" id="CP029487">
    <property type="protein sequence ID" value="QCT73299.1"/>
    <property type="molecule type" value="Genomic_DNA"/>
</dbReference>
<keyword evidence="2" id="KW-1185">Reference proteome</keyword>
<gene>
    <name evidence="1" type="ORF">CPZ25_018920</name>
</gene>
<evidence type="ECO:0000313" key="2">
    <source>
        <dbReference type="Proteomes" id="UP000218387"/>
    </source>
</evidence>
<dbReference type="Proteomes" id="UP000218387">
    <property type="component" value="Chromosome"/>
</dbReference>
<sequence>MNKKDLYAVLQEKTRIAWVEVFTDPEAGNGLRVWFEDWRGLEFYWSKAAFIKWLEEWDIVSTAAAEKAARALLPGSQLLPIYRGPGCTFIQIKTKSTKAGEKYAYSWVNLDLIN</sequence>